<feature type="domain" description="FecR protein" evidence="2">
    <location>
        <begin position="127"/>
        <end position="215"/>
    </location>
</feature>
<dbReference type="Proteomes" id="UP000292424">
    <property type="component" value="Chromosome"/>
</dbReference>
<evidence type="ECO:0000259" key="2">
    <source>
        <dbReference type="Pfam" id="PF04773"/>
    </source>
</evidence>
<feature type="transmembrane region" description="Helical" evidence="1">
    <location>
        <begin position="86"/>
        <end position="104"/>
    </location>
</feature>
<dbReference type="PANTHER" id="PTHR30273">
    <property type="entry name" value="PERIPLASMIC SIGNAL SENSOR AND SIGMA FACTOR ACTIVATOR FECR-RELATED"/>
    <property type="match status" value="1"/>
</dbReference>
<keyword evidence="1" id="KW-1133">Transmembrane helix</keyword>
<evidence type="ECO:0000259" key="3">
    <source>
        <dbReference type="Pfam" id="PF16344"/>
    </source>
</evidence>
<dbReference type="OrthoDB" id="645173at2"/>
<dbReference type="GO" id="GO:0016989">
    <property type="term" value="F:sigma factor antagonist activity"/>
    <property type="evidence" value="ECO:0007669"/>
    <property type="project" value="TreeGrafter"/>
</dbReference>
<name>A0A5P2FYF8_9BACT</name>
<dbReference type="EMBL" id="CP044016">
    <property type="protein sequence ID" value="QES88574.1"/>
    <property type="molecule type" value="Genomic_DNA"/>
</dbReference>
<dbReference type="InterPro" id="IPR012373">
    <property type="entry name" value="Ferrdict_sens_TM"/>
</dbReference>
<feature type="domain" description="Protein FecR C-terminal" evidence="3">
    <location>
        <begin position="270"/>
        <end position="337"/>
    </location>
</feature>
<gene>
    <name evidence="4" type="ORF">E0W69_007835</name>
</gene>
<dbReference type="Gene3D" id="3.55.50.30">
    <property type="match status" value="1"/>
</dbReference>
<proteinExistence type="predicted"/>
<protein>
    <submittedName>
        <fullName evidence="4">FecR family protein</fullName>
    </submittedName>
</protein>
<keyword evidence="5" id="KW-1185">Reference proteome</keyword>
<dbReference type="PANTHER" id="PTHR30273:SF2">
    <property type="entry name" value="PROTEIN FECR"/>
    <property type="match status" value="1"/>
</dbReference>
<keyword evidence="1" id="KW-0472">Membrane</keyword>
<dbReference type="Gene3D" id="2.60.120.1440">
    <property type="match status" value="1"/>
</dbReference>
<reference evidence="4 5" key="1">
    <citation type="submission" date="2019-09" db="EMBL/GenBank/DDBJ databases">
        <title>Complete genome sequence of Arachidicoccus sp. B3-10 isolated from apple orchard soil.</title>
        <authorList>
            <person name="Kim H.S."/>
            <person name="Han K.-I."/>
            <person name="Suh M.K."/>
            <person name="Lee K.C."/>
            <person name="Eom M.K."/>
            <person name="Kim J.-S."/>
            <person name="Kang S.W."/>
            <person name="Sin Y."/>
            <person name="Lee J.-S."/>
        </authorList>
    </citation>
    <scope>NUCLEOTIDE SEQUENCE [LARGE SCALE GENOMIC DNA]</scope>
    <source>
        <strain evidence="4 5">B3-10</strain>
    </source>
</reference>
<dbReference type="InterPro" id="IPR032508">
    <property type="entry name" value="FecR_C"/>
</dbReference>
<dbReference type="Pfam" id="PF04773">
    <property type="entry name" value="FecR"/>
    <property type="match status" value="1"/>
</dbReference>
<dbReference type="KEGG" id="arac:E0W69_007835"/>
<dbReference type="InterPro" id="IPR006860">
    <property type="entry name" value="FecR"/>
</dbReference>
<evidence type="ECO:0000313" key="5">
    <source>
        <dbReference type="Proteomes" id="UP000292424"/>
    </source>
</evidence>
<dbReference type="AlphaFoldDB" id="A0A5P2FYF8"/>
<dbReference type="RefSeq" id="WP_131329477.1">
    <property type="nucleotide sequence ID" value="NZ_CP044016.1"/>
</dbReference>
<evidence type="ECO:0000256" key="1">
    <source>
        <dbReference type="SAM" id="Phobius"/>
    </source>
</evidence>
<dbReference type="Pfam" id="PF16344">
    <property type="entry name" value="FecR_C"/>
    <property type="match status" value="1"/>
</dbReference>
<sequence length="343" mass="39316">MTDSDLIKLLEKYKNKDCTNDELILIDHWYKLLNEGKDKQLPTNVFLNEKKYIDEQFSLLEQKIKGNIHQTKSRRYFSIFDYRNKLFKAVAATVFLGIMLFFLWKKYNAVSNKDIRLIENIVQGNNREIKKIILPDKSIVWLKGKSKLSFPSVFIDSIRSVSLDGEALFEVSKDKTHPFVIHSGRFLTRVLGTSFNLKVDSTSNTLNLVVLTGKVMVTQLDKVKNNIKPIYITPGKGLYATINGRSNTYNVKFIANITQKKIIDGTEYDMNFENLSFDIIKKRIENKFNVSINANDELYKNCFISADLTDQSLDNSLKILSIVLGANYSIKNKYINITGGGCN</sequence>
<organism evidence="4 5">
    <name type="scientific">Rhizosphaericola mali</name>
    <dbReference type="NCBI Taxonomy" id="2545455"/>
    <lineage>
        <taxon>Bacteria</taxon>
        <taxon>Pseudomonadati</taxon>
        <taxon>Bacteroidota</taxon>
        <taxon>Chitinophagia</taxon>
        <taxon>Chitinophagales</taxon>
        <taxon>Chitinophagaceae</taxon>
        <taxon>Rhizosphaericola</taxon>
    </lineage>
</organism>
<accession>A0A5P2FYF8</accession>
<keyword evidence="1" id="KW-0812">Transmembrane</keyword>
<evidence type="ECO:0000313" key="4">
    <source>
        <dbReference type="EMBL" id="QES88574.1"/>
    </source>
</evidence>